<evidence type="ECO:0000313" key="2">
    <source>
        <dbReference type="EMBL" id="KAF1911963.1"/>
    </source>
</evidence>
<organism evidence="2 3">
    <name type="scientific">Ampelomyces quisqualis</name>
    <name type="common">Powdery mildew agent</name>
    <dbReference type="NCBI Taxonomy" id="50730"/>
    <lineage>
        <taxon>Eukaryota</taxon>
        <taxon>Fungi</taxon>
        <taxon>Dikarya</taxon>
        <taxon>Ascomycota</taxon>
        <taxon>Pezizomycotina</taxon>
        <taxon>Dothideomycetes</taxon>
        <taxon>Pleosporomycetidae</taxon>
        <taxon>Pleosporales</taxon>
        <taxon>Pleosporineae</taxon>
        <taxon>Phaeosphaeriaceae</taxon>
        <taxon>Ampelomyces</taxon>
    </lineage>
</organism>
<evidence type="ECO:0000256" key="1">
    <source>
        <dbReference type="SAM" id="MobiDB-lite"/>
    </source>
</evidence>
<gene>
    <name evidence="2" type="ORF">BDU57DRAFT_532901</name>
</gene>
<dbReference type="EMBL" id="ML979141">
    <property type="protein sequence ID" value="KAF1911963.1"/>
    <property type="molecule type" value="Genomic_DNA"/>
</dbReference>
<proteinExistence type="predicted"/>
<keyword evidence="3" id="KW-1185">Reference proteome</keyword>
<feature type="compositionally biased region" description="Basic and acidic residues" evidence="1">
    <location>
        <begin position="169"/>
        <end position="184"/>
    </location>
</feature>
<sequence>MTDHHPQTPEQYTELVSGHSEAIRVNWGLESARHCLPQLIRPDGGAQSWPPDLLARLAQLSLATQHDHTAVVRELLRVWHLRLGRYPESDPDLCTQDVETVYKRRVFLSRASSVDQRKEKYESSIPRLDTFPSPPSWKKRKRASLEGNSSMAGTLTIDSEAPSRMAEVQTEKRQQDKESPEDRWRRKGKGHVRFQSPPVSLPKSPPGTLLASNHALKVADLDLTVVTSAGYIELANELMPIPENFSQEQKLTALRRREIFEVEDLAYLDLCIKQKMKKRNLAYTRYELSMYEVLTSKTDMREEPR</sequence>
<protein>
    <submittedName>
        <fullName evidence="2">Uncharacterized protein</fullName>
    </submittedName>
</protein>
<dbReference type="OrthoDB" id="10500036at2759"/>
<name>A0A6A5Q945_AMPQU</name>
<reference evidence="2" key="1">
    <citation type="journal article" date="2020" name="Stud. Mycol.">
        <title>101 Dothideomycetes genomes: a test case for predicting lifestyles and emergence of pathogens.</title>
        <authorList>
            <person name="Haridas S."/>
            <person name="Albert R."/>
            <person name="Binder M."/>
            <person name="Bloem J."/>
            <person name="Labutti K."/>
            <person name="Salamov A."/>
            <person name="Andreopoulos B."/>
            <person name="Baker S."/>
            <person name="Barry K."/>
            <person name="Bills G."/>
            <person name="Bluhm B."/>
            <person name="Cannon C."/>
            <person name="Castanera R."/>
            <person name="Culley D."/>
            <person name="Daum C."/>
            <person name="Ezra D."/>
            <person name="Gonzalez J."/>
            <person name="Henrissat B."/>
            <person name="Kuo A."/>
            <person name="Liang C."/>
            <person name="Lipzen A."/>
            <person name="Lutzoni F."/>
            <person name="Magnuson J."/>
            <person name="Mondo S."/>
            <person name="Nolan M."/>
            <person name="Ohm R."/>
            <person name="Pangilinan J."/>
            <person name="Park H.-J."/>
            <person name="Ramirez L."/>
            <person name="Alfaro M."/>
            <person name="Sun H."/>
            <person name="Tritt A."/>
            <person name="Yoshinaga Y."/>
            <person name="Zwiers L.-H."/>
            <person name="Turgeon B."/>
            <person name="Goodwin S."/>
            <person name="Spatafora J."/>
            <person name="Crous P."/>
            <person name="Grigoriev I."/>
        </authorList>
    </citation>
    <scope>NUCLEOTIDE SEQUENCE</scope>
    <source>
        <strain evidence="2">HMLAC05119</strain>
    </source>
</reference>
<feature type="compositionally biased region" description="Polar residues" evidence="1">
    <location>
        <begin position="146"/>
        <end position="157"/>
    </location>
</feature>
<dbReference type="AlphaFoldDB" id="A0A6A5Q945"/>
<dbReference type="Proteomes" id="UP000800096">
    <property type="component" value="Unassembled WGS sequence"/>
</dbReference>
<feature type="region of interest" description="Disordered" evidence="1">
    <location>
        <begin position="118"/>
        <end position="205"/>
    </location>
</feature>
<accession>A0A6A5Q945</accession>
<evidence type="ECO:0000313" key="3">
    <source>
        <dbReference type="Proteomes" id="UP000800096"/>
    </source>
</evidence>